<reference evidence="2 3" key="1">
    <citation type="submission" date="2019-05" db="EMBL/GenBank/DDBJ databases">
        <title>Another draft genome of Portunus trituberculatus and its Hox gene families provides insights of decapod evolution.</title>
        <authorList>
            <person name="Jeong J.-H."/>
            <person name="Song I."/>
            <person name="Kim S."/>
            <person name="Choi T."/>
            <person name="Kim D."/>
            <person name="Ryu S."/>
            <person name="Kim W."/>
        </authorList>
    </citation>
    <scope>NUCLEOTIDE SEQUENCE [LARGE SCALE GENOMIC DNA]</scope>
    <source>
        <tissue evidence="2">Muscle</tissue>
    </source>
</reference>
<comment type="caution">
    <text evidence="2">The sequence shown here is derived from an EMBL/GenBank/DDBJ whole genome shotgun (WGS) entry which is preliminary data.</text>
</comment>
<dbReference type="Proteomes" id="UP000324222">
    <property type="component" value="Unassembled WGS sequence"/>
</dbReference>
<accession>A0A5B7EU67</accession>
<feature type="region of interest" description="Disordered" evidence="1">
    <location>
        <begin position="1"/>
        <end position="26"/>
    </location>
</feature>
<feature type="region of interest" description="Disordered" evidence="1">
    <location>
        <begin position="75"/>
        <end position="96"/>
    </location>
</feature>
<protein>
    <submittedName>
        <fullName evidence="2">Uncharacterized protein</fullName>
    </submittedName>
</protein>
<evidence type="ECO:0000256" key="1">
    <source>
        <dbReference type="SAM" id="MobiDB-lite"/>
    </source>
</evidence>
<sequence length="96" mass="11001">MKKYESNIQSAWHEIHGTDSRSGRRNNIKARVLAGSRGGFSQCDTNTRHYFQGDTPTPTIRIRWHSYIHYYSQGDTDTSTSRHVTTGKVRPSTQCI</sequence>
<name>A0A5B7EU67_PORTR</name>
<gene>
    <name evidence="2" type="ORF">E2C01_031705</name>
</gene>
<proteinExistence type="predicted"/>
<feature type="compositionally biased region" description="Polar residues" evidence="1">
    <location>
        <begin position="1"/>
        <end position="10"/>
    </location>
</feature>
<evidence type="ECO:0000313" key="3">
    <source>
        <dbReference type="Proteomes" id="UP000324222"/>
    </source>
</evidence>
<keyword evidence="3" id="KW-1185">Reference proteome</keyword>
<feature type="compositionally biased region" description="Basic and acidic residues" evidence="1">
    <location>
        <begin position="13"/>
        <end position="22"/>
    </location>
</feature>
<dbReference type="EMBL" id="VSRR010004009">
    <property type="protein sequence ID" value="MPC38201.1"/>
    <property type="molecule type" value="Genomic_DNA"/>
</dbReference>
<dbReference type="AlphaFoldDB" id="A0A5B7EU67"/>
<feature type="compositionally biased region" description="Polar residues" evidence="1">
    <location>
        <begin position="75"/>
        <end position="84"/>
    </location>
</feature>
<organism evidence="2 3">
    <name type="scientific">Portunus trituberculatus</name>
    <name type="common">Swimming crab</name>
    <name type="synonym">Neptunus trituberculatus</name>
    <dbReference type="NCBI Taxonomy" id="210409"/>
    <lineage>
        <taxon>Eukaryota</taxon>
        <taxon>Metazoa</taxon>
        <taxon>Ecdysozoa</taxon>
        <taxon>Arthropoda</taxon>
        <taxon>Crustacea</taxon>
        <taxon>Multicrustacea</taxon>
        <taxon>Malacostraca</taxon>
        <taxon>Eumalacostraca</taxon>
        <taxon>Eucarida</taxon>
        <taxon>Decapoda</taxon>
        <taxon>Pleocyemata</taxon>
        <taxon>Brachyura</taxon>
        <taxon>Eubrachyura</taxon>
        <taxon>Portunoidea</taxon>
        <taxon>Portunidae</taxon>
        <taxon>Portuninae</taxon>
        <taxon>Portunus</taxon>
    </lineage>
</organism>
<evidence type="ECO:0000313" key="2">
    <source>
        <dbReference type="EMBL" id="MPC38201.1"/>
    </source>
</evidence>